<dbReference type="KEGG" id="asc:ASAC_0388"/>
<gene>
    <name evidence="1" type="ordered locus">ASAC_0388</name>
</gene>
<reference evidence="1 2" key="1">
    <citation type="journal article" date="2010" name="Appl. Environ. Microbiol.">
        <title>The genome sequence of the crenarchaeon Acidilobus saccharovorans supports a new order, Acidilobales, and suggests an important ecological role in terrestrial acidic hot springs.</title>
        <authorList>
            <person name="Mardanov A.V."/>
            <person name="Svetlitchnyi V.A."/>
            <person name="Beletsky A.V."/>
            <person name="Prokofeva M.I."/>
            <person name="Bonch-Osmolovskaya E.A."/>
            <person name="Ravin N.V."/>
            <person name="Skryabin K.G."/>
        </authorList>
    </citation>
    <scope>NUCLEOTIDE SEQUENCE [LARGE SCALE GENOMIC DNA]</scope>
    <source>
        <strain evidence="2">DSM 16705 / JCM 18335 / VKM B-2471 / 345-15</strain>
    </source>
</reference>
<dbReference type="GeneID" id="9498616"/>
<proteinExistence type="predicted"/>
<dbReference type="AlphaFoldDB" id="D9Q0F7"/>
<protein>
    <submittedName>
        <fullName evidence="1">Uncharacterized protein</fullName>
    </submittedName>
</protein>
<accession>D9Q0F7</accession>
<evidence type="ECO:0000313" key="1">
    <source>
        <dbReference type="EMBL" id="ADL18795.1"/>
    </source>
</evidence>
<sequence length="235" mass="26125">MKEQWETVTDGSLLLGVAALVLDLVEGYYTAEGSLLDAKVSSKILDVTSIREGLSRGSLELYINADWVEPQELDFRGAKISIKATDASQGGLLPLRQLYEELPRELVRLDYFPLYSPLASRTDRDGTEYIIVYTADGRAFVFEGERFRVSLPGLRQSPAVVHTHPAGHCGLSRKDLESGLDLMMDRGLIMGAVTSDRCAAIMYRLGLLEEDDVIGVKEGRIENLRSLRFTRISII</sequence>
<keyword evidence="2" id="KW-1185">Reference proteome</keyword>
<dbReference type="eggNOG" id="arCOG03882">
    <property type="taxonomic scope" value="Archaea"/>
</dbReference>
<dbReference type="RefSeq" id="WP_013266307.1">
    <property type="nucleotide sequence ID" value="NC_014374.1"/>
</dbReference>
<name>D9Q0F7_ACIS3</name>
<dbReference type="HOGENOM" id="CLU_1187735_0_0_2"/>
<evidence type="ECO:0000313" key="2">
    <source>
        <dbReference type="Proteomes" id="UP000000346"/>
    </source>
</evidence>
<dbReference type="OrthoDB" id="380156at2157"/>
<dbReference type="EMBL" id="CP001742">
    <property type="protein sequence ID" value="ADL18795.1"/>
    <property type="molecule type" value="Genomic_DNA"/>
</dbReference>
<dbReference type="InParanoid" id="D9Q0F7"/>
<organism evidence="1 2">
    <name type="scientific">Acidilobus saccharovorans (strain DSM 16705 / JCM 18335 / VKM B-2471 / 345-15)</name>
    <dbReference type="NCBI Taxonomy" id="666510"/>
    <lineage>
        <taxon>Archaea</taxon>
        <taxon>Thermoproteota</taxon>
        <taxon>Thermoprotei</taxon>
        <taxon>Acidilobales</taxon>
        <taxon>Acidilobaceae</taxon>
        <taxon>Acidilobus</taxon>
    </lineage>
</organism>
<dbReference type="Proteomes" id="UP000000346">
    <property type="component" value="Chromosome"/>
</dbReference>